<proteinExistence type="inferred from homology"/>
<dbReference type="GO" id="GO:0003887">
    <property type="term" value="F:DNA-directed DNA polymerase activity"/>
    <property type="evidence" value="ECO:0007669"/>
    <property type="project" value="UniProtKB-KW"/>
</dbReference>
<evidence type="ECO:0000256" key="1">
    <source>
        <dbReference type="ARBA" id="ARBA00012417"/>
    </source>
</evidence>
<accession>A0A2Z6DZQ0</accession>
<dbReference type="GO" id="GO:0003677">
    <property type="term" value="F:DNA binding"/>
    <property type="evidence" value="ECO:0007669"/>
    <property type="project" value="InterPro"/>
</dbReference>
<dbReference type="SUPFAM" id="SSF48019">
    <property type="entry name" value="post-AAA+ oligomerization domain-like"/>
    <property type="match status" value="1"/>
</dbReference>
<evidence type="ECO:0000313" key="11">
    <source>
        <dbReference type="Proteomes" id="UP000262004"/>
    </source>
</evidence>
<evidence type="ECO:0000256" key="5">
    <source>
        <dbReference type="ARBA" id="ARBA00022705"/>
    </source>
</evidence>
<dbReference type="PANTHER" id="PTHR34388:SF1">
    <property type="entry name" value="DNA POLYMERASE III SUBUNIT DELTA"/>
    <property type="match status" value="1"/>
</dbReference>
<comment type="catalytic activity">
    <reaction evidence="8">
        <text>DNA(n) + a 2'-deoxyribonucleoside 5'-triphosphate = DNA(n+1) + diphosphate</text>
        <dbReference type="Rhea" id="RHEA:22508"/>
        <dbReference type="Rhea" id="RHEA-COMP:17339"/>
        <dbReference type="Rhea" id="RHEA-COMP:17340"/>
        <dbReference type="ChEBI" id="CHEBI:33019"/>
        <dbReference type="ChEBI" id="CHEBI:61560"/>
        <dbReference type="ChEBI" id="CHEBI:173112"/>
        <dbReference type="EC" id="2.7.7.7"/>
    </reaction>
</comment>
<keyword evidence="5" id="KW-0235">DNA replication</keyword>
<dbReference type="RefSeq" id="WP_119335524.1">
    <property type="nucleotide sequence ID" value="NZ_AP018558.1"/>
</dbReference>
<evidence type="ECO:0000256" key="7">
    <source>
        <dbReference type="ARBA" id="ARBA00034754"/>
    </source>
</evidence>
<evidence type="ECO:0000259" key="9">
    <source>
        <dbReference type="Pfam" id="PF06144"/>
    </source>
</evidence>
<dbReference type="InterPro" id="IPR008921">
    <property type="entry name" value="DNA_pol3_clamp-load_cplx_C"/>
</dbReference>
<protein>
    <recommendedName>
        <fullName evidence="2">DNA polymerase III subunit delta</fullName>
        <ecNumber evidence="1">2.7.7.7</ecNumber>
    </recommendedName>
</protein>
<dbReference type="AlphaFoldDB" id="A0A2Z6DZQ0"/>
<dbReference type="EMBL" id="AP018558">
    <property type="protein sequence ID" value="BBD77820.1"/>
    <property type="molecule type" value="Genomic_DNA"/>
</dbReference>
<dbReference type="Gene3D" id="3.40.50.300">
    <property type="entry name" value="P-loop containing nucleotide triphosphate hydrolases"/>
    <property type="match status" value="1"/>
</dbReference>
<dbReference type="PANTHER" id="PTHR34388">
    <property type="entry name" value="DNA POLYMERASE III SUBUNIT DELTA"/>
    <property type="match status" value="1"/>
</dbReference>
<dbReference type="InterPro" id="IPR005790">
    <property type="entry name" value="DNA_polIII_delta"/>
</dbReference>
<dbReference type="InterPro" id="IPR027417">
    <property type="entry name" value="P-loop_NTPase"/>
</dbReference>
<dbReference type="GO" id="GO:0009360">
    <property type="term" value="C:DNA polymerase III complex"/>
    <property type="evidence" value="ECO:0007669"/>
    <property type="project" value="InterPro"/>
</dbReference>
<dbReference type="GO" id="GO:0006261">
    <property type="term" value="P:DNA-templated DNA replication"/>
    <property type="evidence" value="ECO:0007669"/>
    <property type="project" value="TreeGrafter"/>
</dbReference>
<dbReference type="CDD" id="cd18138">
    <property type="entry name" value="HLD_clamp_pol_III_delta"/>
    <property type="match status" value="1"/>
</dbReference>
<dbReference type="InterPro" id="IPR010372">
    <property type="entry name" value="DNA_pol3_delta_N"/>
</dbReference>
<evidence type="ECO:0000256" key="3">
    <source>
        <dbReference type="ARBA" id="ARBA00022679"/>
    </source>
</evidence>
<keyword evidence="4" id="KW-0548">Nucleotidyltransferase</keyword>
<organism evidence="10 11">
    <name type="scientific">Hydrogenophilus thermoluteolus</name>
    <name type="common">Pseudomonas hydrogenothermophila</name>
    <dbReference type="NCBI Taxonomy" id="297"/>
    <lineage>
        <taxon>Bacteria</taxon>
        <taxon>Pseudomonadati</taxon>
        <taxon>Pseudomonadota</taxon>
        <taxon>Hydrogenophilia</taxon>
        <taxon>Hydrogenophilales</taxon>
        <taxon>Hydrogenophilaceae</taxon>
        <taxon>Hydrogenophilus</taxon>
    </lineage>
</organism>
<evidence type="ECO:0000256" key="2">
    <source>
        <dbReference type="ARBA" id="ARBA00017703"/>
    </source>
</evidence>
<dbReference type="KEGG" id="htl:HPTL_1560"/>
<dbReference type="EC" id="2.7.7.7" evidence="1"/>
<dbReference type="Proteomes" id="UP000262004">
    <property type="component" value="Chromosome"/>
</dbReference>
<dbReference type="NCBIfam" id="TIGR01128">
    <property type="entry name" value="holA"/>
    <property type="match status" value="1"/>
</dbReference>
<evidence type="ECO:0000313" key="10">
    <source>
        <dbReference type="EMBL" id="BBD77820.1"/>
    </source>
</evidence>
<dbReference type="Pfam" id="PF06144">
    <property type="entry name" value="DNA_pol3_delta"/>
    <property type="match status" value="1"/>
</dbReference>
<keyword evidence="3" id="KW-0808">Transferase</keyword>
<evidence type="ECO:0000256" key="6">
    <source>
        <dbReference type="ARBA" id="ARBA00022932"/>
    </source>
</evidence>
<feature type="domain" description="DNA polymerase III delta N-terminal" evidence="9">
    <location>
        <begin position="23"/>
        <end position="139"/>
    </location>
</feature>
<evidence type="ECO:0000256" key="4">
    <source>
        <dbReference type="ARBA" id="ARBA00022695"/>
    </source>
</evidence>
<gene>
    <name evidence="10" type="ORF">HPTL_1560</name>
</gene>
<dbReference type="SUPFAM" id="SSF52540">
    <property type="entry name" value="P-loop containing nucleoside triphosphate hydrolases"/>
    <property type="match status" value="1"/>
</dbReference>
<sequence length="348" mass="38252">MKYPAARLPQLLTRSPFPPLWAVTGDEPLLIEEAADAIRTHAKAAGFTARERVVIDKGDALTTLTLATESLSLFAESRLLELRFLVPPQGKEAPLWFAALCDRPPEATVTLLILPPLDWATKKTRWYQTLEKGAILVETQAPSRTQLPQWWAERLHAQGQHASRELLAYLAECSEGNLLAAKQQLVLLALLFPPGPLPEAEVRAAVAEVARFDPFELRLAVLTRNATRAARLITALRDEGVAEALVLWALAAGVRALARASEAADPRAVDAIAKSEKLFSPVEKQALRSATRLESAQCHQWLRRVAQLDRIAKGVEAGDFWCEAERLALALNPATRTSADFSVTWSTL</sequence>
<comment type="similarity">
    <text evidence="7">Belongs to the DNA polymerase HolA subunit family.</text>
</comment>
<dbReference type="Gene3D" id="1.20.272.10">
    <property type="match status" value="1"/>
</dbReference>
<name>A0A2Z6DZQ0_HYDTE</name>
<dbReference type="Gene3D" id="1.10.8.60">
    <property type="match status" value="1"/>
</dbReference>
<evidence type="ECO:0000256" key="8">
    <source>
        <dbReference type="ARBA" id="ARBA00049244"/>
    </source>
</evidence>
<dbReference type="OrthoDB" id="9770982at2"/>
<keyword evidence="11" id="KW-1185">Reference proteome</keyword>
<keyword evidence="6" id="KW-0239">DNA-directed DNA polymerase</keyword>
<reference evidence="10 11" key="1">
    <citation type="submission" date="2018-04" db="EMBL/GenBank/DDBJ databases">
        <title>Complete genome sequence of Hydrogenophilus thermoluteolus TH-1.</title>
        <authorList>
            <person name="Arai H."/>
        </authorList>
    </citation>
    <scope>NUCLEOTIDE SEQUENCE [LARGE SCALE GENOMIC DNA]</scope>
    <source>
        <strain evidence="10 11">TH-1</strain>
    </source>
</reference>